<dbReference type="AlphaFoldDB" id="A0A5E6MHN1"/>
<feature type="transmembrane region" description="Helical" evidence="1">
    <location>
        <begin position="185"/>
        <end position="205"/>
    </location>
</feature>
<gene>
    <name evidence="2" type="ORF">MAMT_01891</name>
</gene>
<feature type="transmembrane region" description="Helical" evidence="1">
    <location>
        <begin position="29"/>
        <end position="53"/>
    </location>
</feature>
<evidence type="ECO:0000256" key="1">
    <source>
        <dbReference type="SAM" id="Phobius"/>
    </source>
</evidence>
<feature type="transmembrane region" description="Helical" evidence="1">
    <location>
        <begin position="118"/>
        <end position="136"/>
    </location>
</feature>
<feature type="transmembrane region" description="Helical" evidence="1">
    <location>
        <begin position="91"/>
        <end position="112"/>
    </location>
</feature>
<dbReference type="InterPro" id="IPR010266">
    <property type="entry name" value="NnrS"/>
</dbReference>
<keyword evidence="1" id="KW-1133">Transmembrane helix</keyword>
<dbReference type="EMBL" id="CABFVA020000111">
    <property type="protein sequence ID" value="VVM07738.1"/>
    <property type="molecule type" value="Genomic_DNA"/>
</dbReference>
<proteinExistence type="predicted"/>
<organism evidence="2 3">
    <name type="scientific">Methylacidimicrobium tartarophylax</name>
    <dbReference type="NCBI Taxonomy" id="1041768"/>
    <lineage>
        <taxon>Bacteria</taxon>
        <taxon>Pseudomonadati</taxon>
        <taxon>Verrucomicrobiota</taxon>
        <taxon>Methylacidimicrobium</taxon>
    </lineage>
</organism>
<dbReference type="OrthoDB" id="191150at2"/>
<evidence type="ECO:0000313" key="2">
    <source>
        <dbReference type="EMBL" id="VVM07738.1"/>
    </source>
</evidence>
<accession>A0A5E6MHN1</accession>
<feature type="transmembrane region" description="Helical" evidence="1">
    <location>
        <begin position="311"/>
        <end position="332"/>
    </location>
</feature>
<keyword evidence="3" id="KW-1185">Reference proteome</keyword>
<feature type="transmembrane region" description="Helical" evidence="1">
    <location>
        <begin position="65"/>
        <end position="84"/>
    </location>
</feature>
<feature type="transmembrane region" description="Helical" evidence="1">
    <location>
        <begin position="352"/>
        <end position="369"/>
    </location>
</feature>
<dbReference type="Proteomes" id="UP000334923">
    <property type="component" value="Unassembled WGS sequence"/>
</dbReference>
<feature type="transmembrane region" description="Helical" evidence="1">
    <location>
        <begin position="252"/>
        <end position="271"/>
    </location>
</feature>
<evidence type="ECO:0008006" key="4">
    <source>
        <dbReference type="Google" id="ProtNLM"/>
    </source>
</evidence>
<sequence>MTKDTEPSGTKPLPWGEWIGLGAREPYRILFPLGILLGAVGVAVWPLFFLWGVAWAPPPISHPRLLVEGFVGSFVLGFLGTSVPRLLEVRAFALWETVSFAGALLAVGLLHFFGVAGWGDGLFGITLLFFLGRLASRFPSRKDNPPPSFVLALSGVLGAAAGALVESSERMGLTLSPELRQLGLLLLYQGLPLLPILGVGAFILPRFYGLPSRESLPEGRSPTRAWIGRALAALAAALLLLISFVWEAAGAPLGGGLLRAGTLVGYLLYAIPASRELFSRGTVAGCARLSLLLSVLGLLLGSLSLPLRAAWLHLFFLGGAGLLILTVGARVILGFSGRGELLAGRYRPLSQAMAWILGAILLRIAADLVPARRDLLLSGASLFWLGALVLWAWAVLPKVRCPDVED</sequence>
<keyword evidence="1" id="KW-0472">Membrane</keyword>
<reference evidence="2 3" key="1">
    <citation type="submission" date="2019-09" db="EMBL/GenBank/DDBJ databases">
        <authorList>
            <person name="Cremers G."/>
        </authorList>
    </citation>
    <scope>NUCLEOTIDE SEQUENCE [LARGE SCALE GENOMIC DNA]</scope>
    <source>
        <strain evidence="2">4A</strain>
    </source>
</reference>
<feature type="transmembrane region" description="Helical" evidence="1">
    <location>
        <begin position="226"/>
        <end position="246"/>
    </location>
</feature>
<protein>
    <recommendedName>
        <fullName evidence="4">NnrS family protein</fullName>
    </recommendedName>
</protein>
<dbReference type="Pfam" id="PF05940">
    <property type="entry name" value="NnrS"/>
    <property type="match status" value="1"/>
</dbReference>
<feature type="transmembrane region" description="Helical" evidence="1">
    <location>
        <begin position="148"/>
        <end position="165"/>
    </location>
</feature>
<name>A0A5E6MHN1_9BACT</name>
<evidence type="ECO:0000313" key="3">
    <source>
        <dbReference type="Proteomes" id="UP000334923"/>
    </source>
</evidence>
<keyword evidence="1" id="KW-0812">Transmembrane</keyword>
<feature type="transmembrane region" description="Helical" evidence="1">
    <location>
        <begin position="283"/>
        <end position="305"/>
    </location>
</feature>
<feature type="transmembrane region" description="Helical" evidence="1">
    <location>
        <begin position="375"/>
        <end position="396"/>
    </location>
</feature>
<dbReference type="RefSeq" id="WP_142660737.1">
    <property type="nucleotide sequence ID" value="NZ_CABFVA020000111.1"/>
</dbReference>